<organism evidence="1 2">
    <name type="scientific">Methyloligella solikamskensis</name>
    <dbReference type="NCBI Taxonomy" id="1177756"/>
    <lineage>
        <taxon>Bacteria</taxon>
        <taxon>Pseudomonadati</taxon>
        <taxon>Pseudomonadota</taxon>
        <taxon>Alphaproteobacteria</taxon>
        <taxon>Hyphomicrobiales</taxon>
        <taxon>Hyphomicrobiaceae</taxon>
        <taxon>Methyloligella</taxon>
    </lineage>
</organism>
<dbReference type="Pfam" id="PF04748">
    <property type="entry name" value="Polysacc_deac_2"/>
    <property type="match status" value="1"/>
</dbReference>
<dbReference type="SUPFAM" id="SSF88713">
    <property type="entry name" value="Glycoside hydrolase/deacetylase"/>
    <property type="match status" value="1"/>
</dbReference>
<comment type="caution">
    <text evidence="1">The sequence shown here is derived from an EMBL/GenBank/DDBJ whole genome shotgun (WGS) entry which is preliminary data.</text>
</comment>
<gene>
    <name evidence="1" type="ORF">ACFQ2F_02130</name>
</gene>
<dbReference type="InterPro" id="IPR006837">
    <property type="entry name" value="Divergent_DAC"/>
</dbReference>
<sequence length="354" mass="37088">MKALAITATLVVLLLSLGIAVLAVLPSPQPGEQSVIIDVVPEGQQGAPEGGQPAPGNDQRSEVELPQLPEQETAGLTVAGGGNTKEKALPPAPAEGLVEQSEYGPLPRVGQNGETPAKAYAARVPPGASADQPRVAILMDGLGQAEVITQVLLHMPPQVSVALGPYGRGMQDWVARAREKGHEVFLQIPLEPPDYPNNDPGPHTLLTDAGEAENQGRLNWLMSRFTGYVGVTNYFGTKFQATESVMRPLLTELKDRGLVYVSDGSAPDSTAPGIAQSLDLPFGAAVVQIDGQQSEEAIKSTLAKLEETARDKGTAIAVAEAAPETVRQILFWAGKLNKKGIALVPVSAAVSARS</sequence>
<dbReference type="CDD" id="cd10936">
    <property type="entry name" value="CE4_DAC2"/>
    <property type="match status" value="1"/>
</dbReference>
<dbReference type="PANTHER" id="PTHR30105">
    <property type="entry name" value="UNCHARACTERIZED YIBQ-RELATED"/>
    <property type="match status" value="1"/>
</dbReference>
<dbReference type="RefSeq" id="WP_379085014.1">
    <property type="nucleotide sequence ID" value="NZ_JBHTJO010000001.1"/>
</dbReference>
<evidence type="ECO:0000313" key="2">
    <source>
        <dbReference type="Proteomes" id="UP001597102"/>
    </source>
</evidence>
<dbReference type="EMBL" id="JBHTJO010000001">
    <property type="protein sequence ID" value="MFD0985890.1"/>
    <property type="molecule type" value="Genomic_DNA"/>
</dbReference>
<keyword evidence="2" id="KW-1185">Reference proteome</keyword>
<evidence type="ECO:0000313" key="1">
    <source>
        <dbReference type="EMBL" id="MFD0985890.1"/>
    </source>
</evidence>
<dbReference type="Proteomes" id="UP001597102">
    <property type="component" value="Unassembled WGS sequence"/>
</dbReference>
<dbReference type="PANTHER" id="PTHR30105:SF2">
    <property type="entry name" value="DIVERGENT POLYSACCHARIDE DEACETYLASE SUPERFAMILY"/>
    <property type="match status" value="1"/>
</dbReference>
<accession>A0ABW3J636</accession>
<proteinExistence type="predicted"/>
<dbReference type="InterPro" id="IPR011330">
    <property type="entry name" value="Glyco_hydro/deAcase_b/a-brl"/>
</dbReference>
<name>A0ABW3J636_9HYPH</name>
<protein>
    <submittedName>
        <fullName evidence="1">Divergent polysaccharide deacetylase family protein</fullName>
    </submittedName>
</protein>
<dbReference type="Gene3D" id="3.20.20.370">
    <property type="entry name" value="Glycoside hydrolase/deacetylase"/>
    <property type="match status" value="1"/>
</dbReference>
<reference evidence="2" key="1">
    <citation type="journal article" date="2019" name="Int. J. Syst. Evol. Microbiol.">
        <title>The Global Catalogue of Microorganisms (GCM) 10K type strain sequencing project: providing services to taxonomists for standard genome sequencing and annotation.</title>
        <authorList>
            <consortium name="The Broad Institute Genomics Platform"/>
            <consortium name="The Broad Institute Genome Sequencing Center for Infectious Disease"/>
            <person name="Wu L."/>
            <person name="Ma J."/>
        </authorList>
    </citation>
    <scope>NUCLEOTIDE SEQUENCE [LARGE SCALE GENOMIC DNA]</scope>
    <source>
        <strain evidence="2">CCUG 61697</strain>
    </source>
</reference>